<evidence type="ECO:0000313" key="2">
    <source>
        <dbReference type="Proteomes" id="UP001292094"/>
    </source>
</evidence>
<organism evidence="1 2">
    <name type="scientific">Petrolisthes manimaculis</name>
    <dbReference type="NCBI Taxonomy" id="1843537"/>
    <lineage>
        <taxon>Eukaryota</taxon>
        <taxon>Metazoa</taxon>
        <taxon>Ecdysozoa</taxon>
        <taxon>Arthropoda</taxon>
        <taxon>Crustacea</taxon>
        <taxon>Multicrustacea</taxon>
        <taxon>Malacostraca</taxon>
        <taxon>Eumalacostraca</taxon>
        <taxon>Eucarida</taxon>
        <taxon>Decapoda</taxon>
        <taxon>Pleocyemata</taxon>
        <taxon>Anomura</taxon>
        <taxon>Galatheoidea</taxon>
        <taxon>Porcellanidae</taxon>
        <taxon>Petrolisthes</taxon>
    </lineage>
</organism>
<dbReference type="AlphaFoldDB" id="A0AAE1UFU3"/>
<dbReference type="EMBL" id="JAWZYT010000484">
    <property type="protein sequence ID" value="KAK4322968.1"/>
    <property type="molecule type" value="Genomic_DNA"/>
</dbReference>
<evidence type="ECO:0000313" key="1">
    <source>
        <dbReference type="EMBL" id="KAK4322968.1"/>
    </source>
</evidence>
<proteinExistence type="predicted"/>
<sequence length="123" mass="13820">MTERCVSEALGESGVAAVVMDERIWWQHLEHHLSYTQYSQHILIGHHAWISSVMKKPVLEASVATVTVRVGGPRQLALKSPEVEPRIEEVVEGVQDWPLKVPRIERNFEVGELSVSQQTQGQG</sequence>
<gene>
    <name evidence="1" type="ORF">Pmani_006319</name>
</gene>
<dbReference type="Proteomes" id="UP001292094">
    <property type="component" value="Unassembled WGS sequence"/>
</dbReference>
<keyword evidence="2" id="KW-1185">Reference proteome</keyword>
<comment type="caution">
    <text evidence="1">The sequence shown here is derived from an EMBL/GenBank/DDBJ whole genome shotgun (WGS) entry which is preliminary data.</text>
</comment>
<accession>A0AAE1UFU3</accession>
<reference evidence="1" key="1">
    <citation type="submission" date="2023-11" db="EMBL/GenBank/DDBJ databases">
        <title>Genome assemblies of two species of porcelain crab, Petrolisthes cinctipes and Petrolisthes manimaculis (Anomura: Porcellanidae).</title>
        <authorList>
            <person name="Angst P."/>
        </authorList>
    </citation>
    <scope>NUCLEOTIDE SEQUENCE</scope>
    <source>
        <strain evidence="1">PB745_02</strain>
        <tissue evidence="1">Gill</tissue>
    </source>
</reference>
<name>A0AAE1UFU3_9EUCA</name>
<protein>
    <submittedName>
        <fullName evidence="1">Uncharacterized protein</fullName>
    </submittedName>
</protein>